<reference evidence="2" key="2">
    <citation type="submission" date="2021-09" db="EMBL/GenBank/DDBJ databases">
        <authorList>
            <person name="Jia N."/>
            <person name="Wang J."/>
            <person name="Shi W."/>
            <person name="Du L."/>
            <person name="Sun Y."/>
            <person name="Zhan W."/>
            <person name="Jiang J."/>
            <person name="Wang Q."/>
            <person name="Zhang B."/>
            <person name="Ji P."/>
            <person name="Sakyi L.B."/>
            <person name="Cui X."/>
            <person name="Yuan T."/>
            <person name="Jiang B."/>
            <person name="Yang W."/>
            <person name="Lam T.T.-Y."/>
            <person name="Chang Q."/>
            <person name="Ding S."/>
            <person name="Wang X."/>
            <person name="Zhu J."/>
            <person name="Ruan X."/>
            <person name="Zhao L."/>
            <person name="Wei J."/>
            <person name="Que T."/>
            <person name="Du C."/>
            <person name="Cheng J."/>
            <person name="Dai P."/>
            <person name="Han X."/>
            <person name="Huang E."/>
            <person name="Gao Y."/>
            <person name="Liu J."/>
            <person name="Shao H."/>
            <person name="Ye R."/>
            <person name="Li L."/>
            <person name="Wei W."/>
            <person name="Wang X."/>
            <person name="Wang C."/>
            <person name="Huo Q."/>
            <person name="Li W."/>
            <person name="Guo W."/>
            <person name="Chen H."/>
            <person name="Chen S."/>
            <person name="Zhou L."/>
            <person name="Zhou L."/>
            <person name="Ni X."/>
            <person name="Tian J."/>
            <person name="Zhou Y."/>
            <person name="Sheng Y."/>
            <person name="Liu T."/>
            <person name="Pan Y."/>
            <person name="Xia L."/>
            <person name="Li J."/>
            <person name="Zhao F."/>
            <person name="Cao W."/>
        </authorList>
    </citation>
    <scope>NUCLEOTIDE SEQUENCE</scope>
    <source>
        <strain evidence="2">Rmic-2018</strain>
        <tissue evidence="2">Larvae</tissue>
    </source>
</reference>
<evidence type="ECO:0000259" key="1">
    <source>
        <dbReference type="Pfam" id="PF00801"/>
    </source>
</evidence>
<protein>
    <recommendedName>
        <fullName evidence="1">PKD domain-containing protein</fullName>
    </recommendedName>
</protein>
<dbReference type="Proteomes" id="UP000821866">
    <property type="component" value="Chromosome 9"/>
</dbReference>
<accession>A0A9J6D3Z1</accession>
<reference evidence="2" key="1">
    <citation type="journal article" date="2020" name="Cell">
        <title>Large-Scale Comparative Analyses of Tick Genomes Elucidate Their Genetic Diversity and Vector Capacities.</title>
        <authorList>
            <consortium name="Tick Genome and Microbiome Consortium (TIGMIC)"/>
            <person name="Jia N."/>
            <person name="Wang J."/>
            <person name="Shi W."/>
            <person name="Du L."/>
            <person name="Sun Y."/>
            <person name="Zhan W."/>
            <person name="Jiang J.F."/>
            <person name="Wang Q."/>
            <person name="Zhang B."/>
            <person name="Ji P."/>
            <person name="Bell-Sakyi L."/>
            <person name="Cui X.M."/>
            <person name="Yuan T.T."/>
            <person name="Jiang B.G."/>
            <person name="Yang W.F."/>
            <person name="Lam T.T."/>
            <person name="Chang Q.C."/>
            <person name="Ding S.J."/>
            <person name="Wang X.J."/>
            <person name="Zhu J.G."/>
            <person name="Ruan X.D."/>
            <person name="Zhao L."/>
            <person name="Wei J.T."/>
            <person name="Ye R.Z."/>
            <person name="Que T.C."/>
            <person name="Du C.H."/>
            <person name="Zhou Y.H."/>
            <person name="Cheng J.X."/>
            <person name="Dai P.F."/>
            <person name="Guo W.B."/>
            <person name="Han X.H."/>
            <person name="Huang E.J."/>
            <person name="Li L.F."/>
            <person name="Wei W."/>
            <person name="Gao Y.C."/>
            <person name="Liu J.Z."/>
            <person name="Shao H.Z."/>
            <person name="Wang X."/>
            <person name="Wang C.C."/>
            <person name="Yang T.C."/>
            <person name="Huo Q.B."/>
            <person name="Li W."/>
            <person name="Chen H.Y."/>
            <person name="Chen S.E."/>
            <person name="Zhou L.G."/>
            <person name="Ni X.B."/>
            <person name="Tian J.H."/>
            <person name="Sheng Y."/>
            <person name="Liu T."/>
            <person name="Pan Y.S."/>
            <person name="Xia L.Y."/>
            <person name="Li J."/>
            <person name="Zhao F."/>
            <person name="Cao W.C."/>
        </authorList>
    </citation>
    <scope>NUCLEOTIDE SEQUENCE</scope>
    <source>
        <strain evidence="2">Rmic-2018</strain>
    </source>
</reference>
<sequence length="137" mass="15178">MVQMLVSHCSRSLCFLHFFQLSPPHLFLRNATGSVPLTVSAWPGYPVSGRGWRRSLLRASVNVTVLRCAQVLRFEASPAAFGDSTVFSASVSGTAPLSVRAVFHDGAQKRWTTRRNTGTIRFSHLYARTGSFHVTLR</sequence>
<gene>
    <name evidence="2" type="ORF">HPB51_004155</name>
</gene>
<dbReference type="InterPro" id="IPR000601">
    <property type="entry name" value="PKD_dom"/>
</dbReference>
<dbReference type="SUPFAM" id="SSF49299">
    <property type="entry name" value="PKD domain"/>
    <property type="match status" value="1"/>
</dbReference>
<organism evidence="2 3">
    <name type="scientific">Rhipicephalus microplus</name>
    <name type="common">Cattle tick</name>
    <name type="synonym">Boophilus microplus</name>
    <dbReference type="NCBI Taxonomy" id="6941"/>
    <lineage>
        <taxon>Eukaryota</taxon>
        <taxon>Metazoa</taxon>
        <taxon>Ecdysozoa</taxon>
        <taxon>Arthropoda</taxon>
        <taxon>Chelicerata</taxon>
        <taxon>Arachnida</taxon>
        <taxon>Acari</taxon>
        <taxon>Parasitiformes</taxon>
        <taxon>Ixodida</taxon>
        <taxon>Ixodoidea</taxon>
        <taxon>Ixodidae</taxon>
        <taxon>Rhipicephalinae</taxon>
        <taxon>Rhipicephalus</taxon>
        <taxon>Boophilus</taxon>
    </lineage>
</organism>
<dbReference type="Pfam" id="PF00801">
    <property type="entry name" value="PKD"/>
    <property type="match status" value="1"/>
</dbReference>
<dbReference type="EMBL" id="JABSTU010000011">
    <property type="protein sequence ID" value="KAH8008765.1"/>
    <property type="molecule type" value="Genomic_DNA"/>
</dbReference>
<evidence type="ECO:0000313" key="3">
    <source>
        <dbReference type="Proteomes" id="UP000821866"/>
    </source>
</evidence>
<dbReference type="InterPro" id="IPR035986">
    <property type="entry name" value="PKD_dom_sf"/>
</dbReference>
<evidence type="ECO:0000313" key="2">
    <source>
        <dbReference type="EMBL" id="KAH8008765.1"/>
    </source>
</evidence>
<dbReference type="AlphaFoldDB" id="A0A9J6D3Z1"/>
<keyword evidence="3" id="KW-1185">Reference proteome</keyword>
<comment type="caution">
    <text evidence="2">The sequence shown here is derived from an EMBL/GenBank/DDBJ whole genome shotgun (WGS) entry which is preliminary data.</text>
</comment>
<feature type="domain" description="PKD" evidence="1">
    <location>
        <begin position="76"/>
        <end position="137"/>
    </location>
</feature>
<proteinExistence type="predicted"/>
<name>A0A9J6D3Z1_RHIMP</name>